<organism evidence="1 2">
    <name type="scientific">Corallococcus aberystwythensis</name>
    <dbReference type="NCBI Taxonomy" id="2316722"/>
    <lineage>
        <taxon>Bacteria</taxon>
        <taxon>Pseudomonadati</taxon>
        <taxon>Myxococcota</taxon>
        <taxon>Myxococcia</taxon>
        <taxon>Myxococcales</taxon>
        <taxon>Cystobacterineae</taxon>
        <taxon>Myxococcaceae</taxon>
        <taxon>Corallococcus</taxon>
    </lineage>
</organism>
<evidence type="ECO:0000313" key="2">
    <source>
        <dbReference type="Proteomes" id="UP000267003"/>
    </source>
</evidence>
<accession>A0A3A8QLQ0</accession>
<reference evidence="2" key="1">
    <citation type="submission" date="2018-09" db="EMBL/GenBank/DDBJ databases">
        <authorList>
            <person name="Livingstone P.G."/>
            <person name="Whitworth D.E."/>
        </authorList>
    </citation>
    <scope>NUCLEOTIDE SEQUENCE [LARGE SCALE GENOMIC DNA]</scope>
    <source>
        <strain evidence="2">AB050A</strain>
    </source>
</reference>
<proteinExistence type="predicted"/>
<comment type="caution">
    <text evidence="1">The sequence shown here is derived from an EMBL/GenBank/DDBJ whole genome shotgun (WGS) entry which is preliminary data.</text>
</comment>
<protein>
    <submittedName>
        <fullName evidence="1">Uncharacterized protein</fullName>
    </submittedName>
</protein>
<gene>
    <name evidence="1" type="ORF">D7W81_12045</name>
</gene>
<name>A0A3A8QLQ0_9BACT</name>
<dbReference type="Proteomes" id="UP000267003">
    <property type="component" value="Unassembled WGS sequence"/>
</dbReference>
<dbReference type="EMBL" id="RAWK01000059">
    <property type="protein sequence ID" value="RKH68731.1"/>
    <property type="molecule type" value="Genomic_DNA"/>
</dbReference>
<sequence length="92" mass="10578">MQGDWLQNWRHETSTSNDRLQLNLVSSLYTRLLQDDIQEPGSSHARFLARGIIQLKIHLVAPFLLQADTTAIGHDLFKRISDRPSLRLGQWA</sequence>
<evidence type="ECO:0000313" key="1">
    <source>
        <dbReference type="EMBL" id="RKH68731.1"/>
    </source>
</evidence>
<dbReference type="AlphaFoldDB" id="A0A3A8QLQ0"/>
<keyword evidence="2" id="KW-1185">Reference proteome</keyword>